<feature type="chain" id="PRO_5011965797" evidence="1">
    <location>
        <begin position="21"/>
        <end position="229"/>
    </location>
</feature>
<gene>
    <name evidence="2" type="ORF">BCR35DRAFT_67127</name>
</gene>
<evidence type="ECO:0000256" key="1">
    <source>
        <dbReference type="SAM" id="SignalP"/>
    </source>
</evidence>
<organism evidence="2 3">
    <name type="scientific">Leucosporidium creatinivorum</name>
    <dbReference type="NCBI Taxonomy" id="106004"/>
    <lineage>
        <taxon>Eukaryota</taxon>
        <taxon>Fungi</taxon>
        <taxon>Dikarya</taxon>
        <taxon>Basidiomycota</taxon>
        <taxon>Pucciniomycotina</taxon>
        <taxon>Microbotryomycetes</taxon>
        <taxon>Leucosporidiales</taxon>
        <taxon>Leucosporidium</taxon>
    </lineage>
</organism>
<keyword evidence="3" id="KW-1185">Reference proteome</keyword>
<evidence type="ECO:0000313" key="3">
    <source>
        <dbReference type="Proteomes" id="UP000193467"/>
    </source>
</evidence>
<dbReference type="EMBL" id="MCGR01000002">
    <property type="protein sequence ID" value="ORY91453.1"/>
    <property type="molecule type" value="Genomic_DNA"/>
</dbReference>
<name>A0A1Y2G3D6_9BASI</name>
<protein>
    <submittedName>
        <fullName evidence="2">Uncharacterized protein</fullName>
    </submittedName>
</protein>
<reference evidence="2 3" key="1">
    <citation type="submission" date="2016-07" db="EMBL/GenBank/DDBJ databases">
        <title>Pervasive Adenine N6-methylation of Active Genes in Fungi.</title>
        <authorList>
            <consortium name="DOE Joint Genome Institute"/>
            <person name="Mondo S.J."/>
            <person name="Dannebaum R.O."/>
            <person name="Kuo R.C."/>
            <person name="Labutti K."/>
            <person name="Haridas S."/>
            <person name="Kuo A."/>
            <person name="Salamov A."/>
            <person name="Ahrendt S.R."/>
            <person name="Lipzen A."/>
            <person name="Sullivan W."/>
            <person name="Andreopoulos W.B."/>
            <person name="Clum A."/>
            <person name="Lindquist E."/>
            <person name="Daum C."/>
            <person name="Ramamoorthy G.K."/>
            <person name="Gryganskyi A."/>
            <person name="Culley D."/>
            <person name="Magnuson J.K."/>
            <person name="James T.Y."/>
            <person name="O'Malley M.A."/>
            <person name="Stajich J.E."/>
            <person name="Spatafora J.W."/>
            <person name="Visel A."/>
            <person name="Grigoriev I.V."/>
        </authorList>
    </citation>
    <scope>NUCLEOTIDE SEQUENCE [LARGE SCALE GENOMIC DNA]</scope>
    <source>
        <strain evidence="2 3">62-1032</strain>
    </source>
</reference>
<dbReference type="AlphaFoldDB" id="A0A1Y2G3D6"/>
<keyword evidence="1" id="KW-0732">Signal</keyword>
<dbReference type="InParanoid" id="A0A1Y2G3D6"/>
<accession>A0A1Y2G3D6</accession>
<proteinExistence type="predicted"/>
<comment type="caution">
    <text evidence="2">The sequence shown here is derived from an EMBL/GenBank/DDBJ whole genome shotgun (WGS) entry which is preliminary data.</text>
</comment>
<evidence type="ECO:0000313" key="2">
    <source>
        <dbReference type="EMBL" id="ORY91453.1"/>
    </source>
</evidence>
<sequence length="229" mass="24702">MLTRALTLTLAASLAALTLAAPLPGGGDGEDIKFAEIKKVNNDEFKKTNFNVHDKTEHDANFNQVEASNKDALSAAAFAQADDGGFFRLARRQIGVDGISDVAVTDPLEGDDLGIDDDGDLGAKLNFGFDLNTGIDAQFDDADSFGGLSLLKRGGGDDDGENIKFAQLQKINDDRFKKTNFNVHDATEHDANFNQVEAKKQNTAQAVAFAKNDGDDGKHHRSNKHDDDY</sequence>
<feature type="signal peptide" evidence="1">
    <location>
        <begin position="1"/>
        <end position="20"/>
    </location>
</feature>
<dbReference type="Proteomes" id="UP000193467">
    <property type="component" value="Unassembled WGS sequence"/>
</dbReference>